<dbReference type="Pfam" id="PF12832">
    <property type="entry name" value="MFS_1_like"/>
    <property type="match status" value="1"/>
</dbReference>
<evidence type="ECO:0000256" key="3">
    <source>
        <dbReference type="ARBA" id="ARBA00022692"/>
    </source>
</evidence>
<comment type="subcellular location">
    <subcellularLocation>
        <location evidence="1">Membrane</location>
        <topology evidence="1">Multi-pass membrane protein</topology>
    </subcellularLocation>
</comment>
<dbReference type="PANTHER" id="PTHR16172:SF41">
    <property type="entry name" value="MAJOR FACILITATOR SUPERFAMILY DOMAIN-CONTAINING PROTEIN 6-LIKE"/>
    <property type="match status" value="1"/>
</dbReference>
<dbReference type="EMBL" id="VZTU01026358">
    <property type="protein sequence ID" value="NXT82852.1"/>
    <property type="molecule type" value="Genomic_DNA"/>
</dbReference>
<proteinExistence type="inferred from homology"/>
<gene>
    <name evidence="8" type="primary">Mfsd6la</name>
    <name evidence="8" type="ORF">ZAPATR_R14902</name>
</gene>
<dbReference type="InterPro" id="IPR024989">
    <property type="entry name" value="MFS_assoc_dom"/>
</dbReference>
<dbReference type="PANTHER" id="PTHR16172">
    <property type="entry name" value="MAJOR FACILITATOR SUPERFAMILY DOMAIN-CONTAINING PROTEIN 6-LIKE"/>
    <property type="match status" value="1"/>
</dbReference>
<comment type="caution">
    <text evidence="8">The sequence shown here is derived from an EMBL/GenBank/DDBJ whole genome shotgun (WGS) entry which is preliminary data.</text>
</comment>
<evidence type="ECO:0000256" key="4">
    <source>
        <dbReference type="ARBA" id="ARBA00022989"/>
    </source>
</evidence>
<dbReference type="InterPro" id="IPR051717">
    <property type="entry name" value="MFS_MFSD6"/>
</dbReference>
<name>A0A7L3FPB0_9GRUI</name>
<feature type="transmembrane region" description="Helical" evidence="6">
    <location>
        <begin position="7"/>
        <end position="26"/>
    </location>
</feature>
<feature type="non-terminal residue" evidence="8">
    <location>
        <position position="1"/>
    </location>
</feature>
<evidence type="ECO:0000256" key="1">
    <source>
        <dbReference type="ARBA" id="ARBA00004141"/>
    </source>
</evidence>
<protein>
    <submittedName>
        <fullName evidence="8">MF6LA protein</fullName>
    </submittedName>
</protein>
<keyword evidence="5 6" id="KW-0472">Membrane</keyword>
<organism evidence="8 9">
    <name type="scientific">Zapornia atra</name>
    <name type="common">Henderson crake</name>
    <dbReference type="NCBI Taxonomy" id="2585822"/>
    <lineage>
        <taxon>Eukaryota</taxon>
        <taxon>Metazoa</taxon>
        <taxon>Chordata</taxon>
        <taxon>Craniata</taxon>
        <taxon>Vertebrata</taxon>
        <taxon>Euteleostomi</taxon>
        <taxon>Archelosauria</taxon>
        <taxon>Archosauria</taxon>
        <taxon>Dinosauria</taxon>
        <taxon>Saurischia</taxon>
        <taxon>Theropoda</taxon>
        <taxon>Coelurosauria</taxon>
        <taxon>Aves</taxon>
        <taxon>Neognathae</taxon>
        <taxon>Neoaves</taxon>
        <taxon>Gruiformes</taxon>
        <taxon>Rallidae</taxon>
        <taxon>Zapornia</taxon>
    </lineage>
</organism>
<evidence type="ECO:0000313" key="9">
    <source>
        <dbReference type="Proteomes" id="UP000557426"/>
    </source>
</evidence>
<evidence type="ECO:0000256" key="6">
    <source>
        <dbReference type="SAM" id="Phobius"/>
    </source>
</evidence>
<accession>A0A7L3FPB0</accession>
<evidence type="ECO:0000256" key="5">
    <source>
        <dbReference type="ARBA" id="ARBA00023136"/>
    </source>
</evidence>
<dbReference type="GO" id="GO:0016020">
    <property type="term" value="C:membrane"/>
    <property type="evidence" value="ECO:0007669"/>
    <property type="project" value="UniProtKB-SubCell"/>
</dbReference>
<comment type="similarity">
    <text evidence="2">Belongs to the major facilitator superfamily. MFSD6 family.</text>
</comment>
<keyword evidence="9" id="KW-1185">Reference proteome</keyword>
<dbReference type="InterPro" id="IPR036259">
    <property type="entry name" value="MFS_trans_sf"/>
</dbReference>
<sequence>ATDRYGRLWVWSSLGASAGACGIAALVDQLDCFLSGTVSRLAVHFYGYALLITLSLLVSVFFPVHVPRKTEGANRTAKALSLLCGDGRAVLCAITVFLTGAAGSAPHNFLFWQLQDLGSSELCMGLSVAVGLLAEVLLY</sequence>
<dbReference type="AlphaFoldDB" id="A0A7L3FPB0"/>
<evidence type="ECO:0000256" key="2">
    <source>
        <dbReference type="ARBA" id="ARBA00005241"/>
    </source>
</evidence>
<evidence type="ECO:0000313" key="8">
    <source>
        <dbReference type="EMBL" id="NXT82852.1"/>
    </source>
</evidence>
<feature type="non-terminal residue" evidence="8">
    <location>
        <position position="139"/>
    </location>
</feature>
<reference evidence="8 9" key="1">
    <citation type="submission" date="2019-09" db="EMBL/GenBank/DDBJ databases">
        <title>Bird 10,000 Genomes (B10K) Project - Family phase.</title>
        <authorList>
            <person name="Zhang G."/>
        </authorList>
    </citation>
    <scope>NUCLEOTIDE SEQUENCE [LARGE SCALE GENOMIC DNA]</scope>
    <source>
        <strain evidence="8">B10K-DU-011-47</strain>
        <tissue evidence="8">Mixed tissue sample</tissue>
    </source>
</reference>
<evidence type="ECO:0000259" key="7">
    <source>
        <dbReference type="Pfam" id="PF12832"/>
    </source>
</evidence>
<keyword evidence="4 6" id="KW-1133">Transmembrane helix</keyword>
<keyword evidence="3 6" id="KW-0812">Transmembrane</keyword>
<dbReference type="Proteomes" id="UP000557426">
    <property type="component" value="Unassembled WGS sequence"/>
</dbReference>
<feature type="transmembrane region" description="Helical" evidence="6">
    <location>
        <begin position="46"/>
        <end position="66"/>
    </location>
</feature>
<dbReference type="SUPFAM" id="SSF103473">
    <property type="entry name" value="MFS general substrate transporter"/>
    <property type="match status" value="1"/>
</dbReference>
<feature type="domain" description="Major facilitator superfamily associated" evidence="7">
    <location>
        <begin position="2"/>
        <end position="139"/>
    </location>
</feature>